<proteinExistence type="predicted"/>
<reference evidence="1" key="1">
    <citation type="journal article" date="2021" name="Proc. Natl. Acad. Sci. U.S.A.">
        <title>A Catalog of Tens of Thousands of Viruses from Human Metagenomes Reveals Hidden Associations with Chronic Diseases.</title>
        <authorList>
            <person name="Tisza M.J."/>
            <person name="Buck C.B."/>
        </authorList>
    </citation>
    <scope>NUCLEOTIDE SEQUENCE</scope>
    <source>
        <strain evidence="1">CtDgT26</strain>
    </source>
</reference>
<accession>A0A8S5LZD0</accession>
<evidence type="ECO:0000313" key="1">
    <source>
        <dbReference type="EMBL" id="DAD75302.1"/>
    </source>
</evidence>
<sequence>MSRPPSSNGKRFGSKNGNTSFLTVSICNPRKKVKRYFVMSVEITDNSKEVSAAIKAAMLRGLEKCGLLAEGYAKKLCPVDTGNLRNSITHMVDEQEPAAIIGTDNEYAAYVELGTGIYAEGGGGRPTPWVYQDAKGNWHYTRGNKAQPFLKPAAADHAIQYRKILEDELK</sequence>
<dbReference type="Pfam" id="PF04883">
    <property type="entry name" value="HK97-gp10_like"/>
    <property type="match status" value="1"/>
</dbReference>
<organism evidence="1">
    <name type="scientific">Podoviridae sp. ctDgT26</name>
    <dbReference type="NCBI Taxonomy" id="2826547"/>
    <lineage>
        <taxon>Viruses</taxon>
        <taxon>Duplodnaviria</taxon>
        <taxon>Heunggongvirae</taxon>
        <taxon>Uroviricota</taxon>
        <taxon>Caudoviricetes</taxon>
    </lineage>
</organism>
<dbReference type="EMBL" id="BK014779">
    <property type="protein sequence ID" value="DAD75302.1"/>
    <property type="molecule type" value="Genomic_DNA"/>
</dbReference>
<name>A0A8S5LZD0_9CAUD</name>
<dbReference type="InterPro" id="IPR010064">
    <property type="entry name" value="HK97-gp10_tail"/>
</dbReference>
<protein>
    <submittedName>
        <fullName evidence="1">Putative tail component</fullName>
    </submittedName>
</protein>